<evidence type="ECO:0000256" key="4">
    <source>
        <dbReference type="ARBA" id="ARBA00023015"/>
    </source>
</evidence>
<name>M1UTC0_CYAM1</name>
<reference evidence="11 12" key="2">
    <citation type="journal article" date="2007" name="BMC Biol.">
        <title>A 100%-complete sequence reveals unusually simple genomic features in the hot-spring red alga Cyanidioschyzon merolae.</title>
        <authorList>
            <person name="Nozaki H."/>
            <person name="Takano H."/>
            <person name="Misumi O."/>
            <person name="Terasawa K."/>
            <person name="Matsuzaki M."/>
            <person name="Maruyama S."/>
            <person name="Nishida K."/>
            <person name="Yagisawa F."/>
            <person name="Yoshida Y."/>
            <person name="Fujiwara T."/>
            <person name="Takio S."/>
            <person name="Tamura K."/>
            <person name="Chung S.J."/>
            <person name="Nakamura S."/>
            <person name="Kuroiwa H."/>
            <person name="Tanaka K."/>
            <person name="Sato N."/>
            <person name="Kuroiwa T."/>
        </authorList>
    </citation>
    <scope>NUCLEOTIDE SEQUENCE [LARGE SCALE GENOMIC DNA]</scope>
    <source>
        <strain evidence="11 12">10D</strain>
    </source>
</reference>
<feature type="domain" description="Transcription factor Tfb2 C-terminal" evidence="10">
    <location>
        <begin position="615"/>
        <end position="686"/>
    </location>
</feature>
<dbReference type="Pfam" id="PF18307">
    <property type="entry name" value="Tfb2_C"/>
    <property type="match status" value="1"/>
</dbReference>
<keyword evidence="12" id="KW-1185">Reference proteome</keyword>
<dbReference type="InterPro" id="IPR040662">
    <property type="entry name" value="Tfb2_C"/>
</dbReference>
<keyword evidence="7 8" id="KW-0539">Nucleus</keyword>
<protein>
    <recommendedName>
        <fullName evidence="8">General transcription factor IIH subunit 4</fullName>
    </recommendedName>
</protein>
<evidence type="ECO:0000256" key="3">
    <source>
        <dbReference type="ARBA" id="ARBA00022763"/>
    </source>
</evidence>
<dbReference type="OrthoDB" id="364513at2759"/>
<keyword evidence="3 8" id="KW-0227">DNA damage</keyword>
<keyword evidence="6 8" id="KW-0234">DNA repair</keyword>
<dbReference type="Gramene" id="CMM160CT">
    <property type="protein sequence ID" value="CMM160CT"/>
    <property type="gene ID" value="CMM160C"/>
</dbReference>
<reference evidence="11 12" key="1">
    <citation type="journal article" date="2004" name="Nature">
        <title>Genome sequence of the ultrasmall unicellular red alga Cyanidioschyzon merolae 10D.</title>
        <authorList>
            <person name="Matsuzaki M."/>
            <person name="Misumi O."/>
            <person name="Shin-i T."/>
            <person name="Maruyama S."/>
            <person name="Takahara M."/>
            <person name="Miyagishima S."/>
            <person name="Mori T."/>
            <person name="Nishida K."/>
            <person name="Yagisawa F."/>
            <person name="Nishida K."/>
            <person name="Yoshida Y."/>
            <person name="Nishimura Y."/>
            <person name="Nakao S."/>
            <person name="Kobayashi T."/>
            <person name="Momoyama Y."/>
            <person name="Higashiyama T."/>
            <person name="Minoda A."/>
            <person name="Sano M."/>
            <person name="Nomoto H."/>
            <person name="Oishi K."/>
            <person name="Hayashi H."/>
            <person name="Ohta F."/>
            <person name="Nishizaka S."/>
            <person name="Haga S."/>
            <person name="Miura S."/>
            <person name="Morishita T."/>
            <person name="Kabeya Y."/>
            <person name="Terasawa K."/>
            <person name="Suzuki Y."/>
            <person name="Ishii Y."/>
            <person name="Asakawa S."/>
            <person name="Takano H."/>
            <person name="Ohta N."/>
            <person name="Kuroiwa H."/>
            <person name="Tanaka K."/>
            <person name="Shimizu N."/>
            <person name="Sugano S."/>
            <person name="Sato N."/>
            <person name="Nozaki H."/>
            <person name="Ogasawara N."/>
            <person name="Kohara Y."/>
            <person name="Kuroiwa T."/>
        </authorList>
    </citation>
    <scope>NUCLEOTIDE SEQUENCE [LARGE SCALE GENOMIC DNA]</scope>
    <source>
        <strain evidence="11 12">10D</strain>
    </source>
</reference>
<dbReference type="EMBL" id="AP006495">
    <property type="protein sequence ID" value="BAM81016.1"/>
    <property type="molecule type" value="Genomic_DNA"/>
</dbReference>
<feature type="region of interest" description="Disordered" evidence="9">
    <location>
        <begin position="407"/>
        <end position="430"/>
    </location>
</feature>
<dbReference type="HOGENOM" id="CLU_397607_0_0_1"/>
<dbReference type="RefSeq" id="XP_005537052.1">
    <property type="nucleotide sequence ID" value="XM_005536995.1"/>
</dbReference>
<dbReference type="STRING" id="280699.M1UTC0"/>
<dbReference type="GO" id="GO:0001671">
    <property type="term" value="F:ATPase activator activity"/>
    <property type="evidence" value="ECO:0007669"/>
    <property type="project" value="InterPro"/>
</dbReference>
<sequence length="693" mass="77794">MPSLVSIPEPQRTGSEASDKAWSATSSLVDYVCRLDERSIDMLFTACDLTVFGILRALPPLAKIILFRFLALSDYVQEIPAHIVTAWIADPRTEERNDPVWGHTSRTSAKSTSAFPDSERERNLIVSRILHVLTRLRFLRRTVQEQPSNGTSQELVTYALPPAIREHLLRYLWATTNSQENLEGACTPRRSSASSVDASTRASWIRLLEPFQRIANASDGRIPTRLTAPQLREYTRHAWEHVLHFVIGIPVAEPEIRQPTGPEHTPEHVMEPPSDEVIEALLSLGVSEQVGSDGMRITERGFSYLLLDIHAQLWALLEAYMENWDEARGDRLELFDLLFRLGFSVPGHIYDGGDPSLSAAQCRMLGFLAEIGLVYLMETEQSRQDGDNDEQLVIRRRRPGRPLYLHATSTKDSRRSPDGQARFTSSPLQPLGSLMDANDRVATNISAAVPGKNDLTFDRRVAALLKKHSSRVLFSPTPLGTQLMMGPALDPVVAREQPDAVPRHAEILIESEPVLATPSAGRRPSLGRSILSGSPFQIIVETNFRLYAYAASSFQVALLSLFTRILYRMPGVAIGVITRDSVRRALKCGITAKQLLHFLGIHSMEGKSVPFNVHDQILLWELERKRIQAYPGVLLEGFEPTSDGRAFFDQLQEYTVELGAQQWCDRVRQLLVADASSFERLREWIRRQAQTLS</sequence>
<evidence type="ECO:0000313" key="11">
    <source>
        <dbReference type="EMBL" id="BAM81016.1"/>
    </source>
</evidence>
<comment type="function">
    <text evidence="8">Component of the general transcription and DNA repair factor IIH (TFIIH) core complex which is involved in general and transcription-coupled nucleotide excision repair (NER) of damaged DNA.</text>
</comment>
<dbReference type="InterPro" id="IPR004598">
    <property type="entry name" value="TFIIH_p52/Tfb2"/>
</dbReference>
<proteinExistence type="inferred from homology"/>
<organism evidence="11 12">
    <name type="scientific">Cyanidioschyzon merolae (strain NIES-3377 / 10D)</name>
    <name type="common">Unicellular red alga</name>
    <dbReference type="NCBI Taxonomy" id="280699"/>
    <lineage>
        <taxon>Eukaryota</taxon>
        <taxon>Rhodophyta</taxon>
        <taxon>Bangiophyceae</taxon>
        <taxon>Cyanidiales</taxon>
        <taxon>Cyanidiaceae</taxon>
        <taxon>Cyanidioschyzon</taxon>
    </lineage>
</organism>
<dbReference type="KEGG" id="cme:CYME_CMM160C"/>
<dbReference type="PANTHER" id="PTHR13152:SF0">
    <property type="entry name" value="GENERAL TRANSCRIPTION FACTOR IIH SUBUNIT 4"/>
    <property type="match status" value="1"/>
</dbReference>
<dbReference type="Proteomes" id="UP000007014">
    <property type="component" value="Chromosome 13"/>
</dbReference>
<dbReference type="eggNOG" id="KOG3471">
    <property type="taxonomic scope" value="Eukaryota"/>
</dbReference>
<evidence type="ECO:0000259" key="10">
    <source>
        <dbReference type="Pfam" id="PF18307"/>
    </source>
</evidence>
<dbReference type="GO" id="GO:0000439">
    <property type="term" value="C:transcription factor TFIIH core complex"/>
    <property type="evidence" value="ECO:0007669"/>
    <property type="project" value="InterPro"/>
</dbReference>
<comment type="subcellular location">
    <subcellularLocation>
        <location evidence="1 8">Nucleus</location>
    </subcellularLocation>
</comment>
<dbReference type="Gene3D" id="3.30.70.2610">
    <property type="match status" value="1"/>
</dbReference>
<dbReference type="GO" id="GO:0005675">
    <property type="term" value="C:transcription factor TFIIH holo complex"/>
    <property type="evidence" value="ECO:0007669"/>
    <property type="project" value="TreeGrafter"/>
</dbReference>
<evidence type="ECO:0000256" key="6">
    <source>
        <dbReference type="ARBA" id="ARBA00023204"/>
    </source>
</evidence>
<evidence type="ECO:0000256" key="8">
    <source>
        <dbReference type="RuleBase" id="RU364024"/>
    </source>
</evidence>
<dbReference type="Pfam" id="PF03849">
    <property type="entry name" value="Tfb2"/>
    <property type="match status" value="2"/>
</dbReference>
<dbReference type="GO" id="GO:0006289">
    <property type="term" value="P:nucleotide-excision repair"/>
    <property type="evidence" value="ECO:0007669"/>
    <property type="project" value="InterPro"/>
</dbReference>
<evidence type="ECO:0000256" key="1">
    <source>
        <dbReference type="ARBA" id="ARBA00004123"/>
    </source>
</evidence>
<evidence type="ECO:0000256" key="5">
    <source>
        <dbReference type="ARBA" id="ARBA00023163"/>
    </source>
</evidence>
<accession>M1UTC0</accession>
<evidence type="ECO:0000256" key="7">
    <source>
        <dbReference type="ARBA" id="ARBA00023242"/>
    </source>
</evidence>
<evidence type="ECO:0000313" key="12">
    <source>
        <dbReference type="Proteomes" id="UP000007014"/>
    </source>
</evidence>
<evidence type="ECO:0000256" key="2">
    <source>
        <dbReference type="ARBA" id="ARBA00007132"/>
    </source>
</evidence>
<dbReference type="GO" id="GO:0003690">
    <property type="term" value="F:double-stranded DNA binding"/>
    <property type="evidence" value="ECO:0007669"/>
    <property type="project" value="TreeGrafter"/>
</dbReference>
<evidence type="ECO:0000256" key="9">
    <source>
        <dbReference type="SAM" id="MobiDB-lite"/>
    </source>
</evidence>
<keyword evidence="4 8" id="KW-0805">Transcription regulation</keyword>
<dbReference type="PANTHER" id="PTHR13152">
    <property type="entry name" value="TFIIH, POLYPEPTIDE 4"/>
    <property type="match status" value="1"/>
</dbReference>
<dbReference type="AlphaFoldDB" id="M1UTC0"/>
<comment type="similarity">
    <text evidence="2 8">Belongs to the TFB2 family.</text>
</comment>
<keyword evidence="5 8" id="KW-0804">Transcription</keyword>
<dbReference type="GeneID" id="16995129"/>
<gene>
    <name evidence="11" type="ORF">CYME_CMM160C</name>
</gene>